<organism evidence="3 4">
    <name type="scientific">Arthrobotrys musiformis</name>
    <dbReference type="NCBI Taxonomy" id="47236"/>
    <lineage>
        <taxon>Eukaryota</taxon>
        <taxon>Fungi</taxon>
        <taxon>Dikarya</taxon>
        <taxon>Ascomycota</taxon>
        <taxon>Pezizomycotina</taxon>
        <taxon>Orbiliomycetes</taxon>
        <taxon>Orbiliales</taxon>
        <taxon>Orbiliaceae</taxon>
        <taxon>Arthrobotrys</taxon>
    </lineage>
</organism>
<keyword evidence="2" id="KW-0812">Transmembrane</keyword>
<feature type="compositionally biased region" description="Polar residues" evidence="1">
    <location>
        <begin position="97"/>
        <end position="118"/>
    </location>
</feature>
<feature type="region of interest" description="Disordered" evidence="1">
    <location>
        <begin position="72"/>
        <end position="165"/>
    </location>
</feature>
<evidence type="ECO:0000256" key="2">
    <source>
        <dbReference type="SAM" id="Phobius"/>
    </source>
</evidence>
<dbReference type="EMBL" id="JAVHJL010000001">
    <property type="protein sequence ID" value="KAK6512543.1"/>
    <property type="molecule type" value="Genomic_DNA"/>
</dbReference>
<feature type="compositionally biased region" description="Basic and acidic residues" evidence="1">
    <location>
        <begin position="136"/>
        <end position="149"/>
    </location>
</feature>
<dbReference type="AlphaFoldDB" id="A0AAV9WQS4"/>
<proteinExistence type="predicted"/>
<reference evidence="3 4" key="1">
    <citation type="submission" date="2023-08" db="EMBL/GenBank/DDBJ databases">
        <authorList>
            <person name="Palmer J.M."/>
        </authorList>
    </citation>
    <scope>NUCLEOTIDE SEQUENCE [LARGE SCALE GENOMIC DNA]</scope>
    <source>
        <strain evidence="3 4">TWF481</strain>
    </source>
</reference>
<sequence length="165" mass="17835">MAPTQTLQEHQKPSRIPGLDAIIGVSIAVAALLVLAFIAFVVPRIIRRRQDARERERRAAVESFGQLERTKISEKLRLGQPSPRPDKHIAGELDGSVQESKGETSVGTSLRTTLGTSIDTRDELGDEISDEIGDDIGEKIGDGDLERGRSRVPKALTAAQASSLT</sequence>
<keyword evidence="2" id="KW-1133">Transmembrane helix</keyword>
<evidence type="ECO:0000313" key="4">
    <source>
        <dbReference type="Proteomes" id="UP001370758"/>
    </source>
</evidence>
<protein>
    <submittedName>
        <fullName evidence="3">Uncharacterized protein</fullName>
    </submittedName>
</protein>
<keyword evidence="4" id="KW-1185">Reference proteome</keyword>
<evidence type="ECO:0000313" key="3">
    <source>
        <dbReference type="EMBL" id="KAK6512543.1"/>
    </source>
</evidence>
<comment type="caution">
    <text evidence="3">The sequence shown here is derived from an EMBL/GenBank/DDBJ whole genome shotgun (WGS) entry which is preliminary data.</text>
</comment>
<feature type="compositionally biased region" description="Acidic residues" evidence="1">
    <location>
        <begin position="124"/>
        <end position="135"/>
    </location>
</feature>
<keyword evidence="2" id="KW-0472">Membrane</keyword>
<gene>
    <name evidence="3" type="ORF">TWF481_001428</name>
</gene>
<accession>A0AAV9WQS4</accession>
<dbReference type="Proteomes" id="UP001370758">
    <property type="component" value="Unassembled WGS sequence"/>
</dbReference>
<feature type="transmembrane region" description="Helical" evidence="2">
    <location>
        <begin position="21"/>
        <end position="46"/>
    </location>
</feature>
<evidence type="ECO:0000256" key="1">
    <source>
        <dbReference type="SAM" id="MobiDB-lite"/>
    </source>
</evidence>
<name>A0AAV9WQS4_9PEZI</name>